<protein>
    <submittedName>
        <fullName evidence="2">Uncharacterized protein</fullName>
    </submittedName>
</protein>
<feature type="transmembrane region" description="Helical" evidence="1">
    <location>
        <begin position="7"/>
        <end position="24"/>
    </location>
</feature>
<keyword evidence="1" id="KW-1133">Transmembrane helix</keyword>
<feature type="transmembrane region" description="Helical" evidence="1">
    <location>
        <begin position="69"/>
        <end position="90"/>
    </location>
</feature>
<dbReference type="Proteomes" id="UP000193719">
    <property type="component" value="Unassembled WGS sequence"/>
</dbReference>
<dbReference type="EMBL" id="MCFH01000059">
    <property type="protein sequence ID" value="ORX42821.1"/>
    <property type="molecule type" value="Genomic_DNA"/>
</dbReference>
<evidence type="ECO:0000256" key="1">
    <source>
        <dbReference type="SAM" id="Phobius"/>
    </source>
</evidence>
<reference evidence="2 3" key="1">
    <citation type="submission" date="2016-08" db="EMBL/GenBank/DDBJ databases">
        <title>Genomes of anaerobic fungi encode conserved fungal cellulosomes for biomass hydrolysis.</title>
        <authorList>
            <consortium name="DOE Joint Genome Institute"/>
            <person name="Haitjema C.H."/>
            <person name="Gilmore S.P."/>
            <person name="Henske J.K."/>
            <person name="Solomon K.V."/>
            <person name="De Groot R."/>
            <person name="Kuo A."/>
            <person name="Mondo S.J."/>
            <person name="Salamov A.A."/>
            <person name="Labutti K."/>
            <person name="Zhao Z."/>
            <person name="Chiniquy J."/>
            <person name="Barry K."/>
            <person name="Brewer H.M."/>
            <person name="Purvine S.O."/>
            <person name="Wright A.T."/>
            <person name="Boxma B."/>
            <person name="Van Alen T."/>
            <person name="Hackstein J.H."/>
            <person name="Baker S.E."/>
            <person name="Grigoriev I.V."/>
            <person name="O'Malley M.A."/>
        </authorList>
    </citation>
    <scope>NUCLEOTIDE SEQUENCE [LARGE SCALE GENOMIC DNA]</scope>
    <source>
        <strain evidence="3">finn</strain>
    </source>
</reference>
<organism evidence="2 3">
    <name type="scientific">Piromyces finnis</name>
    <dbReference type="NCBI Taxonomy" id="1754191"/>
    <lineage>
        <taxon>Eukaryota</taxon>
        <taxon>Fungi</taxon>
        <taxon>Fungi incertae sedis</taxon>
        <taxon>Chytridiomycota</taxon>
        <taxon>Chytridiomycota incertae sedis</taxon>
        <taxon>Neocallimastigomycetes</taxon>
        <taxon>Neocallimastigales</taxon>
        <taxon>Neocallimastigaceae</taxon>
        <taxon>Piromyces</taxon>
    </lineage>
</organism>
<keyword evidence="1" id="KW-0812">Transmembrane</keyword>
<evidence type="ECO:0000313" key="2">
    <source>
        <dbReference type="EMBL" id="ORX42821.1"/>
    </source>
</evidence>
<sequence>MTSNNISLVKLYIFIVMLILKVFAGKDYSMEKEEIKYKNPFIYNITDKNFTEIVNKNDDSILRNFDTSILYVILLFVIVILGLKCLISIISRQIKEEMRNDYLLI</sequence>
<keyword evidence="1" id="KW-0472">Membrane</keyword>
<name>A0A1Y1UYT6_9FUNG</name>
<accession>A0A1Y1UYT6</accession>
<keyword evidence="3" id="KW-1185">Reference proteome</keyword>
<comment type="caution">
    <text evidence="2">The sequence shown here is derived from an EMBL/GenBank/DDBJ whole genome shotgun (WGS) entry which is preliminary data.</text>
</comment>
<gene>
    <name evidence="2" type="ORF">BCR36DRAFT_586969</name>
</gene>
<dbReference type="AlphaFoldDB" id="A0A1Y1UYT6"/>
<proteinExistence type="predicted"/>
<reference evidence="2 3" key="2">
    <citation type="submission" date="2016-08" db="EMBL/GenBank/DDBJ databases">
        <title>Pervasive Adenine N6-methylation of Active Genes in Fungi.</title>
        <authorList>
            <consortium name="DOE Joint Genome Institute"/>
            <person name="Mondo S.J."/>
            <person name="Dannebaum R.O."/>
            <person name="Kuo R.C."/>
            <person name="Labutti K."/>
            <person name="Haridas S."/>
            <person name="Kuo A."/>
            <person name="Salamov A."/>
            <person name="Ahrendt S.R."/>
            <person name="Lipzen A."/>
            <person name="Sullivan W."/>
            <person name="Andreopoulos W.B."/>
            <person name="Clum A."/>
            <person name="Lindquist E."/>
            <person name="Daum C."/>
            <person name="Ramamoorthy G.K."/>
            <person name="Gryganskyi A."/>
            <person name="Culley D."/>
            <person name="Magnuson J.K."/>
            <person name="James T.Y."/>
            <person name="O'Malley M.A."/>
            <person name="Stajich J.E."/>
            <person name="Spatafora J.W."/>
            <person name="Visel A."/>
            <person name="Grigoriev I.V."/>
        </authorList>
    </citation>
    <scope>NUCLEOTIDE SEQUENCE [LARGE SCALE GENOMIC DNA]</scope>
    <source>
        <strain evidence="3">finn</strain>
    </source>
</reference>
<dbReference type="OrthoDB" id="10614267at2759"/>
<evidence type="ECO:0000313" key="3">
    <source>
        <dbReference type="Proteomes" id="UP000193719"/>
    </source>
</evidence>